<evidence type="ECO:0000313" key="2">
    <source>
        <dbReference type="EMBL" id="KAG1539517.1"/>
    </source>
</evidence>
<feature type="region of interest" description="Disordered" evidence="1">
    <location>
        <begin position="88"/>
        <end position="116"/>
    </location>
</feature>
<protein>
    <submittedName>
        <fullName evidence="2">Uncharacterized protein</fullName>
    </submittedName>
</protein>
<dbReference type="EMBL" id="JAANIT010001600">
    <property type="protein sequence ID" value="KAG1539517.1"/>
    <property type="molecule type" value="Genomic_DNA"/>
</dbReference>
<accession>A0A9P6Y510</accession>
<organism evidence="2 3">
    <name type="scientific">Rhizopus oryzae</name>
    <name type="common">Mucormycosis agent</name>
    <name type="synonym">Rhizopus arrhizus var. delemar</name>
    <dbReference type="NCBI Taxonomy" id="64495"/>
    <lineage>
        <taxon>Eukaryota</taxon>
        <taxon>Fungi</taxon>
        <taxon>Fungi incertae sedis</taxon>
        <taxon>Mucoromycota</taxon>
        <taxon>Mucoromycotina</taxon>
        <taxon>Mucoromycetes</taxon>
        <taxon>Mucorales</taxon>
        <taxon>Mucorineae</taxon>
        <taxon>Rhizopodaceae</taxon>
        <taxon>Rhizopus</taxon>
    </lineage>
</organism>
<gene>
    <name evidence="2" type="ORF">G6F51_009091</name>
</gene>
<evidence type="ECO:0000256" key="1">
    <source>
        <dbReference type="SAM" id="MobiDB-lite"/>
    </source>
</evidence>
<proteinExistence type="predicted"/>
<name>A0A9P6Y510_RHIOR</name>
<reference evidence="2" key="1">
    <citation type="journal article" date="2020" name="Microb. Genom.">
        <title>Genetic diversity of clinical and environmental Mucorales isolates obtained from an investigation of mucormycosis cases among solid organ transplant recipients.</title>
        <authorList>
            <person name="Nguyen M.H."/>
            <person name="Kaul D."/>
            <person name="Muto C."/>
            <person name="Cheng S.J."/>
            <person name="Richter R.A."/>
            <person name="Bruno V.M."/>
            <person name="Liu G."/>
            <person name="Beyhan S."/>
            <person name="Sundermann A.J."/>
            <person name="Mounaud S."/>
            <person name="Pasculle A.W."/>
            <person name="Nierman W.C."/>
            <person name="Driscoll E."/>
            <person name="Cumbie R."/>
            <person name="Clancy C.J."/>
            <person name="Dupont C.L."/>
        </authorList>
    </citation>
    <scope>NUCLEOTIDE SEQUENCE</scope>
    <source>
        <strain evidence="2">GL16</strain>
    </source>
</reference>
<comment type="caution">
    <text evidence="2">The sequence shown here is derived from an EMBL/GenBank/DDBJ whole genome shotgun (WGS) entry which is preliminary data.</text>
</comment>
<dbReference type="Proteomes" id="UP000717996">
    <property type="component" value="Unassembled WGS sequence"/>
</dbReference>
<evidence type="ECO:0000313" key="3">
    <source>
        <dbReference type="Proteomes" id="UP000717996"/>
    </source>
</evidence>
<dbReference type="AlphaFoldDB" id="A0A9P6Y510"/>
<sequence length="210" mass="23742">MKNNNHRQGIELLIHPPSPSLSPLLPPLSSLLCQPFSPPPRHSLPSPMSLLEPQFSPCSPPILSQPSTPLPSLLLSPPIKRSCSNLSFRDRLGPDKQQPLAKATVKRKRGRPPNNISSLSHFNGWTFVTPTVCSVKQQQREMSNDRMALQWPTCKNESDHRGINTFINTKMDIPLSMPNKKRGRKPKVQMKGNFCFIWRDLTARRKTRAN</sequence>
<dbReference type="OrthoDB" id="2286658at2759"/>